<dbReference type="PANTHER" id="PTHR22953:SF86">
    <property type="entry name" value="PURPLE ACID PHOSPHATASE 10"/>
    <property type="match status" value="1"/>
</dbReference>
<name>M8AJZ2_TRIUA</name>
<dbReference type="InterPro" id="IPR008963">
    <property type="entry name" value="Purple_acid_Pase-like_N"/>
</dbReference>
<evidence type="ECO:0000256" key="1">
    <source>
        <dbReference type="ARBA" id="ARBA00022729"/>
    </source>
</evidence>
<dbReference type="eggNOG" id="KOG1378">
    <property type="taxonomic scope" value="Eukaryota"/>
</dbReference>
<dbReference type="Gene3D" id="2.60.40.380">
    <property type="entry name" value="Purple acid phosphatase-like, N-terminal"/>
    <property type="match status" value="1"/>
</dbReference>
<reference evidence="2" key="1">
    <citation type="journal article" date="2013" name="Nature">
        <title>Draft genome of the wheat A-genome progenitor Triticum urartu.</title>
        <authorList>
            <person name="Ling H.Q."/>
            <person name="Zhao S."/>
            <person name="Liu D."/>
            <person name="Wang J."/>
            <person name="Sun H."/>
            <person name="Zhang C."/>
            <person name="Fan H."/>
            <person name="Li D."/>
            <person name="Dong L."/>
            <person name="Tao Y."/>
            <person name="Gao C."/>
            <person name="Wu H."/>
            <person name="Li Y."/>
            <person name="Cui Y."/>
            <person name="Guo X."/>
            <person name="Zheng S."/>
            <person name="Wang B."/>
            <person name="Yu K."/>
            <person name="Liang Q."/>
            <person name="Yang W."/>
            <person name="Lou X."/>
            <person name="Chen J."/>
            <person name="Feng M."/>
            <person name="Jian J."/>
            <person name="Zhang X."/>
            <person name="Luo G."/>
            <person name="Jiang Y."/>
            <person name="Liu J."/>
            <person name="Wang Z."/>
            <person name="Sha Y."/>
            <person name="Zhang B."/>
            <person name="Wu H."/>
            <person name="Tang D."/>
            <person name="Shen Q."/>
            <person name="Xue P."/>
            <person name="Zou S."/>
            <person name="Wang X."/>
            <person name="Liu X."/>
            <person name="Wang F."/>
            <person name="Yang Y."/>
            <person name="An X."/>
            <person name="Dong Z."/>
            <person name="Zhang K."/>
            <person name="Zhang X."/>
            <person name="Luo M.C."/>
            <person name="Dvorak J."/>
            <person name="Tong Y."/>
            <person name="Wang J."/>
            <person name="Yang H."/>
            <person name="Li Z."/>
            <person name="Wang D."/>
            <person name="Zhang A."/>
            <person name="Wang J."/>
        </authorList>
    </citation>
    <scope>NUCLEOTIDE SEQUENCE</scope>
</reference>
<gene>
    <name evidence="2" type="ORF">TRIUR3_14234</name>
</gene>
<dbReference type="AlphaFoldDB" id="M8AJZ2"/>
<proteinExistence type="predicted"/>
<protein>
    <submittedName>
        <fullName evidence="2">Purple acid phosphatase 10</fullName>
    </submittedName>
</protein>
<organism evidence="2">
    <name type="scientific">Triticum urartu</name>
    <name type="common">Red wild einkorn</name>
    <name type="synonym">Crithodium urartu</name>
    <dbReference type="NCBI Taxonomy" id="4572"/>
    <lineage>
        <taxon>Eukaryota</taxon>
        <taxon>Viridiplantae</taxon>
        <taxon>Streptophyta</taxon>
        <taxon>Embryophyta</taxon>
        <taxon>Tracheophyta</taxon>
        <taxon>Spermatophyta</taxon>
        <taxon>Magnoliopsida</taxon>
        <taxon>Liliopsida</taxon>
        <taxon>Poales</taxon>
        <taxon>Poaceae</taxon>
        <taxon>BOP clade</taxon>
        <taxon>Pooideae</taxon>
        <taxon>Triticodae</taxon>
        <taxon>Triticeae</taxon>
        <taxon>Triticinae</taxon>
        <taxon>Triticum</taxon>
    </lineage>
</organism>
<accession>M8AJZ2</accession>
<evidence type="ECO:0000313" key="2">
    <source>
        <dbReference type="EMBL" id="EMS61114.1"/>
    </source>
</evidence>
<dbReference type="EMBL" id="KD100902">
    <property type="protein sequence ID" value="EMS61114.1"/>
    <property type="molecule type" value="Genomic_DNA"/>
</dbReference>
<dbReference type="SUPFAM" id="SSF49363">
    <property type="entry name" value="Purple acid phosphatase, N-terminal domain"/>
    <property type="match status" value="1"/>
</dbReference>
<dbReference type="GO" id="GO:0046872">
    <property type="term" value="F:metal ion binding"/>
    <property type="evidence" value="ECO:0007669"/>
    <property type="project" value="InterPro"/>
</dbReference>
<sequence length="97" mass="11302">MTIRIQGEEERWKKDGWPPRRMPYNLKFDTKYYYAVGTEETLKNIWFRTPPKSGPDVPYTFGLIGDLSQSFDSNVTLAHYESNSKAQCFLSGPDKCR</sequence>
<dbReference type="InterPro" id="IPR039331">
    <property type="entry name" value="PAPs-like"/>
</dbReference>
<dbReference type="GO" id="GO:0003993">
    <property type="term" value="F:acid phosphatase activity"/>
    <property type="evidence" value="ECO:0007669"/>
    <property type="project" value="InterPro"/>
</dbReference>
<keyword evidence="1" id="KW-0732">Signal</keyword>
<dbReference type="STRING" id="4572.M8AJZ2"/>
<dbReference type="OMA" id="NIWFRTP"/>
<dbReference type="PANTHER" id="PTHR22953">
    <property type="entry name" value="ACID PHOSPHATASE RELATED"/>
    <property type="match status" value="1"/>
</dbReference>